<proteinExistence type="inferred from homology"/>
<dbReference type="InterPro" id="IPR036259">
    <property type="entry name" value="MFS_trans_sf"/>
</dbReference>
<gene>
    <name evidence="10" type="ORF">B0T10DRAFT_550888</name>
</gene>
<feature type="transmembrane region" description="Helical" evidence="8">
    <location>
        <begin position="373"/>
        <end position="394"/>
    </location>
</feature>
<feature type="transmembrane region" description="Helical" evidence="8">
    <location>
        <begin position="449"/>
        <end position="467"/>
    </location>
</feature>
<dbReference type="PANTHER" id="PTHR48022:SF77">
    <property type="entry name" value="MAJOR FACILITATOR SUPERFAMILY (MFS) PROFILE DOMAIN-CONTAINING PROTEIN"/>
    <property type="match status" value="1"/>
</dbReference>
<dbReference type="PROSITE" id="PS50850">
    <property type="entry name" value="MFS"/>
    <property type="match status" value="1"/>
</dbReference>
<feature type="transmembrane region" description="Helical" evidence="8">
    <location>
        <begin position="345"/>
        <end position="367"/>
    </location>
</feature>
<dbReference type="InterPro" id="IPR003663">
    <property type="entry name" value="Sugar/inositol_transpt"/>
</dbReference>
<feature type="transmembrane region" description="Helical" evidence="8">
    <location>
        <begin position="133"/>
        <end position="153"/>
    </location>
</feature>
<comment type="subcellular location">
    <subcellularLocation>
        <location evidence="1">Membrane</location>
        <topology evidence="1">Multi-pass membrane protein</topology>
    </subcellularLocation>
</comment>
<dbReference type="SUPFAM" id="SSF103473">
    <property type="entry name" value="MFS general substrate transporter"/>
    <property type="match status" value="1"/>
</dbReference>
<dbReference type="GO" id="GO:0005351">
    <property type="term" value="F:carbohydrate:proton symporter activity"/>
    <property type="evidence" value="ECO:0007669"/>
    <property type="project" value="TreeGrafter"/>
</dbReference>
<dbReference type="EMBL" id="JAGPYM010000020">
    <property type="protein sequence ID" value="KAH6884453.1"/>
    <property type="molecule type" value="Genomic_DNA"/>
</dbReference>
<evidence type="ECO:0000256" key="4">
    <source>
        <dbReference type="ARBA" id="ARBA00022692"/>
    </source>
</evidence>
<dbReference type="AlphaFoldDB" id="A0A9P8VZ45"/>
<evidence type="ECO:0000256" key="8">
    <source>
        <dbReference type="SAM" id="Phobius"/>
    </source>
</evidence>
<dbReference type="FunFam" id="1.20.1250.20:FF:000078">
    <property type="entry name" value="MFS maltose transporter, putative"/>
    <property type="match status" value="1"/>
</dbReference>
<evidence type="ECO:0000313" key="10">
    <source>
        <dbReference type="EMBL" id="KAH6884453.1"/>
    </source>
</evidence>
<keyword evidence="11" id="KW-1185">Reference proteome</keyword>
<evidence type="ECO:0000256" key="1">
    <source>
        <dbReference type="ARBA" id="ARBA00004141"/>
    </source>
</evidence>
<dbReference type="Gene3D" id="1.20.1250.20">
    <property type="entry name" value="MFS general substrate transporter like domains"/>
    <property type="match status" value="1"/>
</dbReference>
<evidence type="ECO:0000256" key="7">
    <source>
        <dbReference type="RuleBase" id="RU003346"/>
    </source>
</evidence>
<feature type="transmembrane region" description="Helical" evidence="8">
    <location>
        <begin position="318"/>
        <end position="338"/>
    </location>
</feature>
<evidence type="ECO:0000313" key="11">
    <source>
        <dbReference type="Proteomes" id="UP000777438"/>
    </source>
</evidence>
<evidence type="ECO:0000256" key="5">
    <source>
        <dbReference type="ARBA" id="ARBA00022989"/>
    </source>
</evidence>
<dbReference type="Proteomes" id="UP000777438">
    <property type="component" value="Unassembled WGS sequence"/>
</dbReference>
<dbReference type="InterPro" id="IPR020846">
    <property type="entry name" value="MFS_dom"/>
</dbReference>
<dbReference type="PANTHER" id="PTHR48022">
    <property type="entry name" value="PLASTIDIC GLUCOSE TRANSPORTER 4"/>
    <property type="match status" value="1"/>
</dbReference>
<evidence type="ECO:0000256" key="3">
    <source>
        <dbReference type="ARBA" id="ARBA00022448"/>
    </source>
</evidence>
<name>A0A9P8VZ45_9HYPO</name>
<dbReference type="GO" id="GO:0016020">
    <property type="term" value="C:membrane"/>
    <property type="evidence" value="ECO:0007669"/>
    <property type="project" value="UniProtKB-SubCell"/>
</dbReference>
<dbReference type="InterPro" id="IPR050360">
    <property type="entry name" value="MFS_Sugar_Transporters"/>
</dbReference>
<evidence type="ECO:0000256" key="2">
    <source>
        <dbReference type="ARBA" id="ARBA00010992"/>
    </source>
</evidence>
<dbReference type="PRINTS" id="PR00171">
    <property type="entry name" value="SUGRTRNSPORT"/>
</dbReference>
<feature type="transmembrane region" description="Helical" evidence="8">
    <location>
        <begin position="84"/>
        <end position="101"/>
    </location>
</feature>
<evidence type="ECO:0000259" key="9">
    <source>
        <dbReference type="PROSITE" id="PS50850"/>
    </source>
</evidence>
<dbReference type="Pfam" id="PF00083">
    <property type="entry name" value="Sugar_tr"/>
    <property type="match status" value="1"/>
</dbReference>
<feature type="transmembrane region" description="Helical" evidence="8">
    <location>
        <begin position="196"/>
        <end position="218"/>
    </location>
</feature>
<feature type="transmembrane region" description="Helical" evidence="8">
    <location>
        <begin position="107"/>
        <end position="126"/>
    </location>
</feature>
<dbReference type="OrthoDB" id="6612291at2759"/>
<keyword evidence="4 8" id="KW-0812">Transmembrane</keyword>
<keyword evidence="3 7" id="KW-0813">Transport</keyword>
<accession>A0A9P8VZ45</accession>
<evidence type="ECO:0000256" key="6">
    <source>
        <dbReference type="ARBA" id="ARBA00023136"/>
    </source>
</evidence>
<reference evidence="10 11" key="1">
    <citation type="journal article" date="2021" name="Nat. Commun.">
        <title>Genetic determinants of endophytism in the Arabidopsis root mycobiome.</title>
        <authorList>
            <person name="Mesny F."/>
            <person name="Miyauchi S."/>
            <person name="Thiergart T."/>
            <person name="Pickel B."/>
            <person name="Atanasova L."/>
            <person name="Karlsson M."/>
            <person name="Huettel B."/>
            <person name="Barry K.W."/>
            <person name="Haridas S."/>
            <person name="Chen C."/>
            <person name="Bauer D."/>
            <person name="Andreopoulos W."/>
            <person name="Pangilinan J."/>
            <person name="LaButti K."/>
            <person name="Riley R."/>
            <person name="Lipzen A."/>
            <person name="Clum A."/>
            <person name="Drula E."/>
            <person name="Henrissat B."/>
            <person name="Kohler A."/>
            <person name="Grigoriev I.V."/>
            <person name="Martin F.M."/>
            <person name="Hacquard S."/>
        </authorList>
    </citation>
    <scope>NUCLEOTIDE SEQUENCE [LARGE SCALE GENOMIC DNA]</scope>
    <source>
        <strain evidence="10 11">MPI-CAGE-CH-0241</strain>
    </source>
</reference>
<protein>
    <submittedName>
        <fullName evidence="10">General substrate transporter</fullName>
    </submittedName>
</protein>
<keyword evidence="5 8" id="KW-1133">Transmembrane helix</keyword>
<feature type="domain" description="Major facilitator superfamily (MFS) profile" evidence="9">
    <location>
        <begin position="30"/>
        <end position="471"/>
    </location>
</feature>
<feature type="transmembrane region" description="Helical" evidence="8">
    <location>
        <begin position="415"/>
        <end position="437"/>
    </location>
</feature>
<comment type="caution">
    <text evidence="10">The sequence shown here is derived from an EMBL/GenBank/DDBJ whole genome shotgun (WGS) entry which is preliminary data.</text>
</comment>
<keyword evidence="6 8" id="KW-0472">Membrane</keyword>
<sequence>MSTSDSASPARLSESFSRFTRCVNGRLLYSCALIAFSQVNFGMDQGAFSGTQAMDAFTRKFGEYNAATGAYAIPGWFLSLLNSLNYIGFAGGLVMGSFINARWGRRMTLFTMCIWALISAILLVTAQHKEQILLGRIIAYIYIGNELAVVPVLQSELTPAPIRGFVVGTYQSGLLLGQLIQALICRGTSSIQDDRAWRIPFGLFFIIPTIIAGGVWFMPESPRYLLIKDKPEEAMASLRALREGRFTDEEIDQEFRELQDSISNQSERGRFVEIFQGTNLKRTLISVGINVFLQLTGQNFVSVYGTIFLKSLGTVNPFTLTTVNTAISIVMVLVTQLLTDMTGRIPLLVAGAVVQTGALFTMGGLGTVSNPDFHIRTGIATMVTIFGVGFQLGWAPLSHVVAAEIPTTRLRDITYAFGAVFNIAIQFAVSFSIPYLINAEYAGLGSKVGFIFGSTAFCAIIFSYFCIPECGGKTLEEIDELFLAGTPIREFGKTKDRGTIEQNEKAVEAGVNHAEAIA</sequence>
<organism evidence="10 11">
    <name type="scientific">Thelonectria olida</name>
    <dbReference type="NCBI Taxonomy" id="1576542"/>
    <lineage>
        <taxon>Eukaryota</taxon>
        <taxon>Fungi</taxon>
        <taxon>Dikarya</taxon>
        <taxon>Ascomycota</taxon>
        <taxon>Pezizomycotina</taxon>
        <taxon>Sordariomycetes</taxon>
        <taxon>Hypocreomycetidae</taxon>
        <taxon>Hypocreales</taxon>
        <taxon>Nectriaceae</taxon>
        <taxon>Thelonectria</taxon>
    </lineage>
</organism>
<dbReference type="NCBIfam" id="TIGR00879">
    <property type="entry name" value="SP"/>
    <property type="match status" value="1"/>
</dbReference>
<dbReference type="InterPro" id="IPR005828">
    <property type="entry name" value="MFS_sugar_transport-like"/>
</dbReference>
<comment type="similarity">
    <text evidence="2 7">Belongs to the major facilitator superfamily. Sugar transporter (TC 2.A.1.1) family.</text>
</comment>